<dbReference type="RefSeq" id="WP_276091896.1">
    <property type="nucleotide sequence ID" value="NZ_JARJBC010000001.1"/>
</dbReference>
<evidence type="ECO:0000256" key="2">
    <source>
        <dbReference type="ARBA" id="ARBA00006217"/>
    </source>
</evidence>
<dbReference type="SUPFAM" id="SSF53056">
    <property type="entry name" value="beta-carbonic anhydrase, cab"/>
    <property type="match status" value="1"/>
</dbReference>
<dbReference type="SMART" id="SM00947">
    <property type="entry name" value="Pro_CA"/>
    <property type="match status" value="1"/>
</dbReference>
<comment type="similarity">
    <text evidence="2">Belongs to the beta-class carbonic anhydrase family.</text>
</comment>
<dbReference type="EMBL" id="JARJBC010000001">
    <property type="protein sequence ID" value="MDF3288047.1"/>
    <property type="molecule type" value="Genomic_DNA"/>
</dbReference>
<dbReference type="Proteomes" id="UP001216579">
    <property type="component" value="Unassembled WGS sequence"/>
</dbReference>
<evidence type="ECO:0000256" key="6">
    <source>
        <dbReference type="ARBA" id="ARBA00024993"/>
    </source>
</evidence>
<evidence type="ECO:0000256" key="4">
    <source>
        <dbReference type="ARBA" id="ARBA00022723"/>
    </source>
</evidence>
<comment type="cofactor">
    <cofactor evidence="1">
        <name>Zn(2+)</name>
        <dbReference type="ChEBI" id="CHEBI:29105"/>
    </cofactor>
</comment>
<evidence type="ECO:0000256" key="5">
    <source>
        <dbReference type="ARBA" id="ARBA00022833"/>
    </source>
</evidence>
<dbReference type="InterPro" id="IPR036874">
    <property type="entry name" value="Carbonic_anhydrase_sf"/>
</dbReference>
<accession>A0ABT5ZE39</accession>
<dbReference type="PANTHER" id="PTHR43175">
    <property type="entry name" value="CARBONIC ANHYDRASE"/>
    <property type="match status" value="1"/>
</dbReference>
<keyword evidence="5" id="KW-0862">Zinc</keyword>
<gene>
    <name evidence="8" type="ORF">P3G67_02120</name>
</gene>
<organism evidence="8 9">
    <name type="scientific">Streptomyces silvisoli</name>
    <dbReference type="NCBI Taxonomy" id="3034235"/>
    <lineage>
        <taxon>Bacteria</taxon>
        <taxon>Bacillati</taxon>
        <taxon>Actinomycetota</taxon>
        <taxon>Actinomycetes</taxon>
        <taxon>Kitasatosporales</taxon>
        <taxon>Streptomycetaceae</taxon>
        <taxon>Streptomyces</taxon>
    </lineage>
</organism>
<dbReference type="Gene3D" id="3.40.1050.10">
    <property type="entry name" value="Carbonic anhydrase"/>
    <property type="match status" value="1"/>
</dbReference>
<evidence type="ECO:0000256" key="1">
    <source>
        <dbReference type="ARBA" id="ARBA00001947"/>
    </source>
</evidence>
<evidence type="ECO:0000256" key="7">
    <source>
        <dbReference type="ARBA" id="ARBA00048348"/>
    </source>
</evidence>
<keyword evidence="4" id="KW-0479">Metal-binding</keyword>
<proteinExistence type="inferred from homology"/>
<evidence type="ECO:0000313" key="8">
    <source>
        <dbReference type="EMBL" id="MDF3288047.1"/>
    </source>
</evidence>
<name>A0ABT5ZE39_9ACTN</name>
<comment type="catalytic activity">
    <reaction evidence="7">
        <text>hydrogencarbonate + H(+) = CO2 + H2O</text>
        <dbReference type="Rhea" id="RHEA:10748"/>
        <dbReference type="ChEBI" id="CHEBI:15377"/>
        <dbReference type="ChEBI" id="CHEBI:15378"/>
        <dbReference type="ChEBI" id="CHEBI:16526"/>
        <dbReference type="ChEBI" id="CHEBI:17544"/>
        <dbReference type="EC" id="4.2.1.1"/>
    </reaction>
</comment>
<evidence type="ECO:0000256" key="3">
    <source>
        <dbReference type="ARBA" id="ARBA00012925"/>
    </source>
</evidence>
<reference evidence="8 9" key="1">
    <citation type="submission" date="2023-03" db="EMBL/GenBank/DDBJ databases">
        <title>Draft genome sequence of Streptomyces sp. RB6PN23 isolated from peat swamp forest in Thailand.</title>
        <authorList>
            <person name="Klaysubun C."/>
            <person name="Duangmal K."/>
        </authorList>
    </citation>
    <scope>NUCLEOTIDE SEQUENCE [LARGE SCALE GENOMIC DNA]</scope>
    <source>
        <strain evidence="8 9">RB6PN23</strain>
    </source>
</reference>
<comment type="function">
    <text evidence="6">Catalyzes the reversible hydration of carbon dioxide to form bicarbonate.</text>
</comment>
<sequence length="153" mass="17074">MPDVPFIPFKQTFVITCIDPRVEPATIFGVKLGEAIILRNVGGRVTPAVLQDVAWISYLHEVKTPDADWFDLVVIHHTDCGSGLFADDELRHGFVTRFHYDDETIADLAMVEPAETLRTDVGLLRRSPQLSSRVKVSGHLYDLETGLLTTLVD</sequence>
<dbReference type="Pfam" id="PF00484">
    <property type="entry name" value="Pro_CA"/>
    <property type="match status" value="1"/>
</dbReference>
<evidence type="ECO:0000313" key="9">
    <source>
        <dbReference type="Proteomes" id="UP001216579"/>
    </source>
</evidence>
<dbReference type="InterPro" id="IPR001765">
    <property type="entry name" value="Carbonic_anhydrase"/>
</dbReference>
<dbReference type="EC" id="4.2.1.1" evidence="3"/>
<comment type="caution">
    <text evidence="8">The sequence shown here is derived from an EMBL/GenBank/DDBJ whole genome shotgun (WGS) entry which is preliminary data.</text>
</comment>
<keyword evidence="9" id="KW-1185">Reference proteome</keyword>
<dbReference type="PANTHER" id="PTHR43175:SF3">
    <property type="entry name" value="CARBON DISULFIDE HYDROLASE"/>
    <property type="match status" value="1"/>
</dbReference>
<protein>
    <recommendedName>
        <fullName evidence="3">carbonic anhydrase</fullName>
        <ecNumber evidence="3">4.2.1.1</ecNumber>
    </recommendedName>
</protein>